<name>A0A1X0D8T0_9MYCO</name>
<dbReference type="InterPro" id="IPR028614">
    <property type="entry name" value="GDP_fucose/colitose_synth"/>
</dbReference>
<dbReference type="Proteomes" id="UP000192772">
    <property type="component" value="Unassembled WGS sequence"/>
</dbReference>
<feature type="binding site" evidence="5">
    <location>
        <position position="180"/>
    </location>
    <ligand>
        <name>NADP(+)</name>
        <dbReference type="ChEBI" id="CHEBI:58349"/>
    </ligand>
</feature>
<dbReference type="HAMAP" id="MF_00956">
    <property type="entry name" value="GDP_fucose_synth"/>
    <property type="match status" value="1"/>
</dbReference>
<reference evidence="7 8" key="1">
    <citation type="submission" date="2017-02" db="EMBL/GenBank/DDBJ databases">
        <title>The new phylogeny of genus Mycobacterium.</title>
        <authorList>
            <person name="Tortoli E."/>
            <person name="Trovato A."/>
            <person name="Cirillo D.M."/>
        </authorList>
    </citation>
    <scope>NUCLEOTIDE SEQUENCE [LARGE SCALE GENOMIC DNA]</scope>
    <source>
        <strain evidence="7 8">FI-09383</strain>
    </source>
</reference>
<comment type="function">
    <text evidence="5">Catalyzes the two-step NADP-dependent conversion of GDP-4-dehydro-6-deoxy-D-mannose to GDP-fucose, involving an epimerase and a reductase reaction.</text>
</comment>
<evidence type="ECO:0000256" key="3">
    <source>
        <dbReference type="ARBA" id="ARBA00023002"/>
    </source>
</evidence>
<proteinExistence type="inferred from homology"/>
<dbReference type="PANTHER" id="PTHR43238">
    <property type="entry name" value="GDP-L-FUCOSE SYNTHASE"/>
    <property type="match status" value="1"/>
</dbReference>
<gene>
    <name evidence="5" type="primary">fcl</name>
    <name evidence="7" type="ORF">BST23_02735</name>
</gene>
<dbReference type="SUPFAM" id="SSF51735">
    <property type="entry name" value="NAD(P)-binding Rossmann-fold domains"/>
    <property type="match status" value="1"/>
</dbReference>
<feature type="binding site" evidence="5">
    <location>
        <begin position="164"/>
        <end position="167"/>
    </location>
    <ligand>
        <name>NADP(+)</name>
        <dbReference type="ChEBI" id="CHEBI:58349"/>
    </ligand>
</feature>
<evidence type="ECO:0000256" key="1">
    <source>
        <dbReference type="ARBA" id="ARBA00005959"/>
    </source>
</evidence>
<feature type="site" description="Important for catalytic activity" evidence="5">
    <location>
        <position position="110"/>
    </location>
</feature>
<evidence type="ECO:0000259" key="6">
    <source>
        <dbReference type="Pfam" id="PF01370"/>
    </source>
</evidence>
<evidence type="ECO:0000313" key="8">
    <source>
        <dbReference type="Proteomes" id="UP000192772"/>
    </source>
</evidence>
<evidence type="ECO:0000313" key="7">
    <source>
        <dbReference type="EMBL" id="ORA68758.1"/>
    </source>
</evidence>
<evidence type="ECO:0000256" key="5">
    <source>
        <dbReference type="HAMAP-Rule" id="MF_00956"/>
    </source>
</evidence>
<accession>A0A1X0D8T0</accession>
<dbReference type="EC" id="1.1.1.271" evidence="5"/>
<dbReference type="CDD" id="cd05239">
    <property type="entry name" value="GDP_FS_SDR_e"/>
    <property type="match status" value="1"/>
</dbReference>
<keyword evidence="2 5" id="KW-0521">NADP</keyword>
<feature type="binding site" evidence="5">
    <location>
        <position position="188"/>
    </location>
    <ligand>
        <name>substrate</name>
    </ligand>
</feature>
<dbReference type="GO" id="GO:0050577">
    <property type="term" value="F:GDP-L-fucose synthase activity"/>
    <property type="evidence" value="ECO:0007669"/>
    <property type="project" value="UniProtKB-UniRule"/>
</dbReference>
<feature type="binding site" evidence="5">
    <location>
        <position position="210"/>
    </location>
    <ligand>
        <name>substrate</name>
    </ligand>
</feature>
<comment type="pathway">
    <text evidence="5">Nucleotide-sugar biosynthesis; GDP-L-fucose biosynthesis via de novo pathway; GDP-L-fucose from GDP-alpha-D-mannose: step 2/2.</text>
</comment>
<dbReference type="PANTHER" id="PTHR43238:SF1">
    <property type="entry name" value="GDP-L-FUCOSE SYNTHASE"/>
    <property type="match status" value="1"/>
</dbReference>
<organism evidence="7 8">
    <name type="scientific">Mycolicibacterium elephantis</name>
    <dbReference type="NCBI Taxonomy" id="81858"/>
    <lineage>
        <taxon>Bacteria</taxon>
        <taxon>Bacillati</taxon>
        <taxon>Actinomycetota</taxon>
        <taxon>Actinomycetes</taxon>
        <taxon>Mycobacteriales</taxon>
        <taxon>Mycobacteriaceae</taxon>
        <taxon>Mycolicibacterium</taxon>
    </lineage>
</organism>
<dbReference type="GO" id="GO:0042351">
    <property type="term" value="P:'de novo' GDP-L-fucose biosynthetic process"/>
    <property type="evidence" value="ECO:0007669"/>
    <property type="project" value="UniProtKB-UniRule"/>
</dbReference>
<dbReference type="Gene3D" id="3.90.25.10">
    <property type="entry name" value="UDP-galactose 4-epimerase, domain 1"/>
    <property type="match status" value="1"/>
</dbReference>
<feature type="site" description="Important for catalytic activity" evidence="5">
    <location>
        <position position="108"/>
    </location>
</feature>
<sequence>MEKTARIYVAGHNGMVGSAVVRRLRSEGFTNLVLRGRSELDLLDVAAVRDFFATERPEYVVDCAAKVGGIQANIAFPAEFLYENLQIQNNLLWSAKEQEVEKFLFLGSSCIYPRECPQPMCEEFFMTGKPEPTNEAYAYAKIAGMKMCEFIYDQFGMSFISCMPTNIFGENDNFDPDTSHVIPALIHRIHMAKMDSRSEVIIWGSGTSRREFLHVDDLADAIIWLLANYEEKQFLNVGTGEDISIKELAETIKQVVRYEGRLVFDPAKPEGMPKKLLDVSKLHAAGWHHRIEFLEGLQRTYDWYLKNIANPRL</sequence>
<feature type="domain" description="NAD-dependent epimerase/dehydratase" evidence="6">
    <location>
        <begin position="7"/>
        <end position="238"/>
    </location>
</feature>
<dbReference type="Gene3D" id="3.40.50.720">
    <property type="entry name" value="NAD(P)-binding Rossmann-like Domain"/>
    <property type="match status" value="1"/>
</dbReference>
<feature type="binding site" evidence="5">
    <location>
        <position position="141"/>
    </location>
    <ligand>
        <name>NADP(+)</name>
        <dbReference type="ChEBI" id="CHEBI:58349"/>
    </ligand>
</feature>
<feature type="binding site" evidence="5">
    <location>
        <begin position="11"/>
        <end position="17"/>
    </location>
    <ligand>
        <name>NADP(+)</name>
        <dbReference type="ChEBI" id="CHEBI:58349"/>
    </ligand>
</feature>
<dbReference type="GO" id="GO:0016853">
    <property type="term" value="F:isomerase activity"/>
    <property type="evidence" value="ECO:0007669"/>
    <property type="project" value="UniProtKB-KW"/>
</dbReference>
<feature type="binding site" evidence="5">
    <location>
        <position position="270"/>
    </location>
    <ligand>
        <name>substrate</name>
    </ligand>
</feature>
<protein>
    <recommendedName>
        <fullName evidence="5">GDP-L-fucose synthase</fullName>
        <ecNumber evidence="5">1.1.1.271</ecNumber>
    </recommendedName>
    <alternativeName>
        <fullName evidence="5">GDP-4-keto-6-deoxy-D-mannose-3,5-epimerase-4-reductase</fullName>
    </alternativeName>
</protein>
<dbReference type="InterPro" id="IPR036291">
    <property type="entry name" value="NAD(P)-bd_dom_sf"/>
</dbReference>
<comment type="catalytic activity">
    <reaction evidence="5">
        <text>GDP-beta-L-fucose + NADP(+) = GDP-4-dehydro-alpha-D-rhamnose + NADPH + H(+)</text>
        <dbReference type="Rhea" id="RHEA:18885"/>
        <dbReference type="ChEBI" id="CHEBI:15378"/>
        <dbReference type="ChEBI" id="CHEBI:57273"/>
        <dbReference type="ChEBI" id="CHEBI:57783"/>
        <dbReference type="ChEBI" id="CHEBI:57964"/>
        <dbReference type="ChEBI" id="CHEBI:58349"/>
        <dbReference type="EC" id="1.1.1.271"/>
    </reaction>
</comment>
<keyword evidence="4 5" id="KW-0413">Isomerase</keyword>
<dbReference type="RefSeq" id="WP_083042355.1">
    <property type="nucleotide sequence ID" value="NZ_MVHP01000002.1"/>
</dbReference>
<dbReference type="UniPathway" id="UPA00128">
    <property type="reaction ID" value="UER00191"/>
</dbReference>
<comment type="caution">
    <text evidence="7">The sequence shown here is derived from an EMBL/GenBank/DDBJ whole genome shotgun (WGS) entry which is preliminary data.</text>
</comment>
<feature type="active site" description="Proton donor/acceptor" evidence="5">
    <location>
        <position position="137"/>
    </location>
</feature>
<dbReference type="InterPro" id="IPR001509">
    <property type="entry name" value="Epimerase_deHydtase"/>
</dbReference>
<dbReference type="AlphaFoldDB" id="A0A1X0D8T0"/>
<evidence type="ECO:0000256" key="4">
    <source>
        <dbReference type="ARBA" id="ARBA00023235"/>
    </source>
</evidence>
<feature type="binding site" evidence="5">
    <location>
        <position position="203"/>
    </location>
    <ligand>
        <name>substrate</name>
    </ligand>
</feature>
<comment type="similarity">
    <text evidence="1 5">Belongs to the NAD(P)-dependent epimerase/dehydratase family. Fucose synthase subfamily.</text>
</comment>
<dbReference type="OrthoDB" id="9811425at2"/>
<evidence type="ECO:0000256" key="2">
    <source>
        <dbReference type="ARBA" id="ARBA00022857"/>
    </source>
</evidence>
<dbReference type="STRING" id="81858.BST23_02735"/>
<dbReference type="GO" id="GO:0070401">
    <property type="term" value="F:NADP+ binding"/>
    <property type="evidence" value="ECO:0007669"/>
    <property type="project" value="UniProtKB-UniRule"/>
</dbReference>
<dbReference type="EMBL" id="MVHP01000002">
    <property type="protein sequence ID" value="ORA68758.1"/>
    <property type="molecule type" value="Genomic_DNA"/>
</dbReference>
<dbReference type="Pfam" id="PF01370">
    <property type="entry name" value="Epimerase"/>
    <property type="match status" value="1"/>
</dbReference>
<keyword evidence="5" id="KW-0511">Multifunctional enzyme</keyword>
<feature type="binding site" evidence="5">
    <location>
        <begin position="106"/>
        <end position="109"/>
    </location>
    <ligand>
        <name>NADP(+)</name>
        <dbReference type="ChEBI" id="CHEBI:58349"/>
    </ligand>
</feature>
<keyword evidence="3 5" id="KW-0560">Oxidoreductase</keyword>